<dbReference type="AlphaFoldDB" id="A0A1C6RYF3"/>
<name>A0A1C6RYF3_9ACTN</name>
<evidence type="ECO:0000313" key="2">
    <source>
        <dbReference type="EMBL" id="SCL22249.1"/>
    </source>
</evidence>
<dbReference type="OrthoDB" id="3403996at2"/>
<dbReference type="EMBL" id="FMHW01000002">
    <property type="protein sequence ID" value="SCL22249.1"/>
    <property type="molecule type" value="Genomic_DNA"/>
</dbReference>
<feature type="compositionally biased region" description="Basic and acidic residues" evidence="1">
    <location>
        <begin position="1"/>
        <end position="15"/>
    </location>
</feature>
<accession>A0A1C6RYF3</accession>
<feature type="region of interest" description="Disordered" evidence="1">
    <location>
        <begin position="1"/>
        <end position="28"/>
    </location>
</feature>
<dbReference type="Proteomes" id="UP000198959">
    <property type="component" value="Unassembled WGS sequence"/>
</dbReference>
<evidence type="ECO:0000313" key="3">
    <source>
        <dbReference type="Proteomes" id="UP000198959"/>
    </source>
</evidence>
<reference evidence="3" key="1">
    <citation type="submission" date="2016-06" db="EMBL/GenBank/DDBJ databases">
        <authorList>
            <person name="Varghese N."/>
            <person name="Submissions Spin"/>
        </authorList>
    </citation>
    <scope>NUCLEOTIDE SEQUENCE [LARGE SCALE GENOMIC DNA]</scope>
    <source>
        <strain evidence="3">DSM 43817</strain>
    </source>
</reference>
<proteinExistence type="predicted"/>
<protein>
    <submittedName>
        <fullName evidence="2">Uncharacterized protein</fullName>
    </submittedName>
</protein>
<dbReference type="RefSeq" id="WP_091640462.1">
    <property type="nucleotide sequence ID" value="NZ_FMHW01000002.1"/>
</dbReference>
<gene>
    <name evidence="2" type="ORF">GA0074692_1361</name>
</gene>
<keyword evidence="3" id="KW-1185">Reference proteome</keyword>
<organism evidence="2 3">
    <name type="scientific">Micromonospora pallida</name>
    <dbReference type="NCBI Taxonomy" id="145854"/>
    <lineage>
        <taxon>Bacteria</taxon>
        <taxon>Bacillati</taxon>
        <taxon>Actinomycetota</taxon>
        <taxon>Actinomycetes</taxon>
        <taxon>Micromonosporales</taxon>
        <taxon>Micromonosporaceae</taxon>
        <taxon>Micromonospora</taxon>
    </lineage>
</organism>
<evidence type="ECO:0000256" key="1">
    <source>
        <dbReference type="SAM" id="MobiDB-lite"/>
    </source>
</evidence>
<sequence>MTDIDRPGDDRETARRAATTHTAAARDVETFLRTLPATPGPEHVAEYANLLSREERARSDRQAAVDALGLTVGSIEAQ</sequence>